<gene>
    <name evidence="1" type="ORF">BU16DRAFT_591336</name>
</gene>
<organism evidence="1 2">
    <name type="scientific">Lophium mytilinum</name>
    <dbReference type="NCBI Taxonomy" id="390894"/>
    <lineage>
        <taxon>Eukaryota</taxon>
        <taxon>Fungi</taxon>
        <taxon>Dikarya</taxon>
        <taxon>Ascomycota</taxon>
        <taxon>Pezizomycotina</taxon>
        <taxon>Dothideomycetes</taxon>
        <taxon>Pleosporomycetidae</taxon>
        <taxon>Mytilinidiales</taxon>
        <taxon>Mytilinidiaceae</taxon>
        <taxon>Lophium</taxon>
    </lineage>
</organism>
<dbReference type="EMBL" id="MU004191">
    <property type="protein sequence ID" value="KAF2494320.1"/>
    <property type="molecule type" value="Genomic_DNA"/>
</dbReference>
<evidence type="ECO:0000313" key="2">
    <source>
        <dbReference type="Proteomes" id="UP000799750"/>
    </source>
</evidence>
<sequence>LVCLVLLALLLIFLAFDPGAVGVFRLGLLRLPVRSTLRGWRSPLLTVFRFVPAGEPGPESLRSLSLSSDGNGGGFFLIGGFLRVWGLLAQAAAIQLTPQVSEAIVLVRIVVLMAHLHAASGRVNLETLSAQLAILEGNFTPSPMESVVASLSEFFLADGAVEHVSLKQNG</sequence>
<dbReference type="AlphaFoldDB" id="A0A6A6QQN0"/>
<protein>
    <submittedName>
        <fullName evidence="1">Uncharacterized protein</fullName>
    </submittedName>
</protein>
<name>A0A6A6QQN0_9PEZI</name>
<proteinExistence type="predicted"/>
<reference evidence="1" key="1">
    <citation type="journal article" date="2020" name="Stud. Mycol.">
        <title>101 Dothideomycetes genomes: a test case for predicting lifestyles and emergence of pathogens.</title>
        <authorList>
            <person name="Haridas S."/>
            <person name="Albert R."/>
            <person name="Binder M."/>
            <person name="Bloem J."/>
            <person name="Labutti K."/>
            <person name="Salamov A."/>
            <person name="Andreopoulos B."/>
            <person name="Baker S."/>
            <person name="Barry K."/>
            <person name="Bills G."/>
            <person name="Bluhm B."/>
            <person name="Cannon C."/>
            <person name="Castanera R."/>
            <person name="Culley D."/>
            <person name="Daum C."/>
            <person name="Ezra D."/>
            <person name="Gonzalez J."/>
            <person name="Henrissat B."/>
            <person name="Kuo A."/>
            <person name="Liang C."/>
            <person name="Lipzen A."/>
            <person name="Lutzoni F."/>
            <person name="Magnuson J."/>
            <person name="Mondo S."/>
            <person name="Nolan M."/>
            <person name="Ohm R."/>
            <person name="Pangilinan J."/>
            <person name="Park H.-J."/>
            <person name="Ramirez L."/>
            <person name="Alfaro M."/>
            <person name="Sun H."/>
            <person name="Tritt A."/>
            <person name="Yoshinaga Y."/>
            <person name="Zwiers L.-H."/>
            <person name="Turgeon B."/>
            <person name="Goodwin S."/>
            <person name="Spatafora J."/>
            <person name="Crous P."/>
            <person name="Grigoriev I."/>
        </authorList>
    </citation>
    <scope>NUCLEOTIDE SEQUENCE</scope>
    <source>
        <strain evidence="1">CBS 269.34</strain>
    </source>
</reference>
<accession>A0A6A6QQN0</accession>
<feature type="non-terminal residue" evidence="1">
    <location>
        <position position="170"/>
    </location>
</feature>
<evidence type="ECO:0000313" key="1">
    <source>
        <dbReference type="EMBL" id="KAF2494320.1"/>
    </source>
</evidence>
<keyword evidence="2" id="KW-1185">Reference proteome</keyword>
<dbReference type="Proteomes" id="UP000799750">
    <property type="component" value="Unassembled WGS sequence"/>
</dbReference>
<feature type="non-terminal residue" evidence="1">
    <location>
        <position position="1"/>
    </location>
</feature>